<dbReference type="Proteomes" id="UP001148125">
    <property type="component" value="Unassembled WGS sequence"/>
</dbReference>
<reference evidence="1" key="1">
    <citation type="submission" date="2024-05" db="EMBL/GenBank/DDBJ databases">
        <title>Alkalihalobacillus sp. strain MEB203 novel alkaliphilic bacterium from Lonar Lake, India.</title>
        <authorList>
            <person name="Joshi A."/>
            <person name="Thite S."/>
            <person name="Mengade P."/>
        </authorList>
    </citation>
    <scope>NUCLEOTIDE SEQUENCE</scope>
    <source>
        <strain evidence="1">MEB 203</strain>
    </source>
</reference>
<keyword evidence="2" id="KW-1185">Reference proteome</keyword>
<dbReference type="RefSeq" id="WP_275118664.1">
    <property type="nucleotide sequence ID" value="NZ_JAOTPO010000007.1"/>
</dbReference>
<dbReference type="EMBL" id="JAOTPO010000007">
    <property type="protein sequence ID" value="MDE5414048.1"/>
    <property type="molecule type" value="Genomic_DNA"/>
</dbReference>
<evidence type="ECO:0000313" key="1">
    <source>
        <dbReference type="EMBL" id="MDE5414048.1"/>
    </source>
</evidence>
<protein>
    <submittedName>
        <fullName evidence="1">Uncharacterized protein</fullName>
    </submittedName>
</protein>
<name>A0ABT5VF10_9BACI</name>
<evidence type="ECO:0000313" key="2">
    <source>
        <dbReference type="Proteomes" id="UP001148125"/>
    </source>
</evidence>
<accession>A0ABT5VF10</accession>
<sequence>MVNTLHVQLVNAFSRYIKTNAKFIISVTRFETTDFSERLLETFNTSDIHEGVIAIETLYDKYIKEYPNMKIVIQLEGNDIWNHNNKRLQNSGKINIIIVIAYL</sequence>
<proteinExistence type="predicted"/>
<comment type="caution">
    <text evidence="1">The sequence shown here is derived from an EMBL/GenBank/DDBJ whole genome shotgun (WGS) entry which is preliminary data.</text>
</comment>
<organism evidence="1 2">
    <name type="scientific">Alkalihalobacterium chitinilyticum</name>
    <dbReference type="NCBI Taxonomy" id="2980103"/>
    <lineage>
        <taxon>Bacteria</taxon>
        <taxon>Bacillati</taxon>
        <taxon>Bacillota</taxon>
        <taxon>Bacilli</taxon>
        <taxon>Bacillales</taxon>
        <taxon>Bacillaceae</taxon>
        <taxon>Alkalihalobacterium</taxon>
    </lineage>
</organism>
<gene>
    <name evidence="1" type="ORF">N7Z68_11715</name>
</gene>